<dbReference type="Proteomes" id="UP001183824">
    <property type="component" value="Unassembled WGS sequence"/>
</dbReference>
<evidence type="ECO:0000313" key="2">
    <source>
        <dbReference type="Proteomes" id="UP001183824"/>
    </source>
</evidence>
<feature type="non-terminal residue" evidence="1">
    <location>
        <position position="139"/>
    </location>
</feature>
<organism evidence="1 2">
    <name type="scientific">Streptomyces doebereineriae</name>
    <dbReference type="NCBI Taxonomy" id="3075528"/>
    <lineage>
        <taxon>Bacteria</taxon>
        <taxon>Bacillati</taxon>
        <taxon>Actinomycetota</taxon>
        <taxon>Actinomycetes</taxon>
        <taxon>Kitasatosporales</taxon>
        <taxon>Streptomycetaceae</taxon>
        <taxon>Streptomyces</taxon>
    </lineage>
</organism>
<sequence>ARLIVTAVSGDATLLDIDRLHPGTTVIDDSFPHCFDTTRAITRMNHAKDVLIAGGGLLHIGPVQRHLAQGLPPAAVTGYLTQPQLPDTIASCRLESLLHASTTDLPLVHGTVTTPTAQTYWHTTQTTKTHAAPLHLHTH</sequence>
<accession>A0ABU2VT30</accession>
<proteinExistence type="predicted"/>
<gene>
    <name evidence="1" type="ORF">RNB18_52755</name>
</gene>
<reference evidence="2" key="1">
    <citation type="submission" date="2023-07" db="EMBL/GenBank/DDBJ databases">
        <title>30 novel species of actinomycetes from the DSMZ collection.</title>
        <authorList>
            <person name="Nouioui I."/>
        </authorList>
    </citation>
    <scope>NUCLEOTIDE SEQUENCE [LARGE SCALE GENOMIC DNA]</scope>
    <source>
        <strain evidence="2">DSM 41640</strain>
    </source>
</reference>
<evidence type="ECO:0000313" key="1">
    <source>
        <dbReference type="EMBL" id="MDT0488726.1"/>
    </source>
</evidence>
<dbReference type="EMBL" id="JAVREZ010000455">
    <property type="protein sequence ID" value="MDT0488726.1"/>
    <property type="molecule type" value="Genomic_DNA"/>
</dbReference>
<name>A0ABU2VT30_9ACTN</name>
<keyword evidence="2" id="KW-1185">Reference proteome</keyword>
<comment type="caution">
    <text evidence="1">The sequence shown here is derived from an EMBL/GenBank/DDBJ whole genome shotgun (WGS) entry which is preliminary data.</text>
</comment>
<protein>
    <submittedName>
        <fullName evidence="1">Uncharacterized protein</fullName>
    </submittedName>
</protein>
<feature type="non-terminal residue" evidence="1">
    <location>
        <position position="1"/>
    </location>
</feature>